<evidence type="ECO:0000256" key="4">
    <source>
        <dbReference type="ARBA" id="ARBA00022723"/>
    </source>
</evidence>
<keyword evidence="1" id="KW-1003">Cell membrane</keyword>
<keyword evidence="4" id="KW-0479">Metal-binding</keyword>
<dbReference type="PROSITE" id="PS00198">
    <property type="entry name" value="4FE4S_FER_1"/>
    <property type="match status" value="1"/>
</dbReference>
<evidence type="ECO:0000256" key="9">
    <source>
        <dbReference type="ARBA" id="ARBA00023027"/>
    </source>
</evidence>
<dbReference type="Pfam" id="PF00037">
    <property type="entry name" value="Fer4"/>
    <property type="match status" value="1"/>
</dbReference>
<dbReference type="SUPFAM" id="SSF54862">
    <property type="entry name" value="4Fe-4S ferredoxins"/>
    <property type="match status" value="1"/>
</dbReference>
<reference evidence="14 15" key="1">
    <citation type="submission" date="2020-08" db="EMBL/GenBank/DDBJ databases">
        <title>Sequencing the genomes of 1000 actinobacteria strains.</title>
        <authorList>
            <person name="Klenk H.-P."/>
        </authorList>
    </citation>
    <scope>NUCLEOTIDE SEQUENCE [LARGE SCALE GENOMIC DNA]</scope>
    <source>
        <strain evidence="14 15">DSM 45913</strain>
    </source>
</reference>
<feature type="compositionally biased region" description="Polar residues" evidence="12">
    <location>
        <begin position="302"/>
        <end position="311"/>
    </location>
</feature>
<evidence type="ECO:0000256" key="10">
    <source>
        <dbReference type="ARBA" id="ARBA00023075"/>
    </source>
</evidence>
<feature type="region of interest" description="Disordered" evidence="12">
    <location>
        <begin position="122"/>
        <end position="507"/>
    </location>
</feature>
<dbReference type="GO" id="GO:0016020">
    <property type="term" value="C:membrane"/>
    <property type="evidence" value="ECO:0007669"/>
    <property type="project" value="InterPro"/>
</dbReference>
<organism evidence="14 15">
    <name type="scientific">Nonomuraea muscovyensis</name>
    <dbReference type="NCBI Taxonomy" id="1124761"/>
    <lineage>
        <taxon>Bacteria</taxon>
        <taxon>Bacillati</taxon>
        <taxon>Actinomycetota</taxon>
        <taxon>Actinomycetes</taxon>
        <taxon>Streptosporangiales</taxon>
        <taxon>Streptosporangiaceae</taxon>
        <taxon>Nonomuraea</taxon>
    </lineage>
</organism>
<dbReference type="EMBL" id="JACHJB010000001">
    <property type="protein sequence ID" value="MBB6346756.1"/>
    <property type="molecule type" value="Genomic_DNA"/>
</dbReference>
<keyword evidence="8" id="KW-0411">Iron-sulfur</keyword>
<dbReference type="Gene3D" id="3.30.70.3270">
    <property type="match status" value="1"/>
</dbReference>
<keyword evidence="5" id="KW-0677">Repeat</keyword>
<feature type="compositionally biased region" description="Polar residues" evidence="12">
    <location>
        <begin position="448"/>
        <end position="460"/>
    </location>
</feature>
<keyword evidence="14" id="KW-0456">Lyase</keyword>
<gene>
    <name evidence="14" type="ORF">FHU36_003265</name>
</gene>
<keyword evidence="2" id="KW-0004">4Fe-4S</keyword>
<dbReference type="PANTHER" id="PTHR10849">
    <property type="entry name" value="NADH DEHYDROGENASE UBIQUINONE IRON-SULFUR PROTEIN 8, MITOCHONDRIAL"/>
    <property type="match status" value="1"/>
</dbReference>
<dbReference type="PROSITE" id="PS51379">
    <property type="entry name" value="4FE4S_FER_2"/>
    <property type="match status" value="2"/>
</dbReference>
<keyword evidence="10 14" id="KW-0830">Ubiquinone</keyword>
<feature type="domain" description="4Fe-4S ferredoxin-type" evidence="13">
    <location>
        <begin position="23"/>
        <end position="52"/>
    </location>
</feature>
<dbReference type="Proteomes" id="UP000583800">
    <property type="component" value="Unassembled WGS sequence"/>
</dbReference>
<dbReference type="AlphaFoldDB" id="A0A7X0C314"/>
<accession>A0A7X0C314</accession>
<evidence type="ECO:0000256" key="7">
    <source>
        <dbReference type="ARBA" id="ARBA00023004"/>
    </source>
</evidence>
<dbReference type="RefSeq" id="WP_246502060.1">
    <property type="nucleotide sequence ID" value="NZ_JACHJB010000001.1"/>
</dbReference>
<dbReference type="InterPro" id="IPR017900">
    <property type="entry name" value="4Fe4S_Fe_S_CS"/>
</dbReference>
<proteinExistence type="predicted"/>
<feature type="compositionally biased region" description="Low complexity" evidence="12">
    <location>
        <begin position="388"/>
        <end position="402"/>
    </location>
</feature>
<comment type="caution">
    <text evidence="14">The sequence shown here is derived from an EMBL/GenBank/DDBJ whole genome shotgun (WGS) entry which is preliminary data.</text>
</comment>
<feature type="compositionally biased region" description="Polar residues" evidence="12">
    <location>
        <begin position="159"/>
        <end position="174"/>
    </location>
</feature>
<feature type="domain" description="4Fe-4S ferredoxin-type" evidence="13">
    <location>
        <begin position="71"/>
        <end position="100"/>
    </location>
</feature>
<dbReference type="InterPro" id="IPR010226">
    <property type="entry name" value="NADH_quinone_OxRdtase_chainI"/>
</dbReference>
<feature type="compositionally biased region" description="Basic and acidic residues" evidence="12">
    <location>
        <begin position="349"/>
        <end position="367"/>
    </location>
</feature>
<evidence type="ECO:0000313" key="15">
    <source>
        <dbReference type="Proteomes" id="UP000583800"/>
    </source>
</evidence>
<dbReference type="GO" id="GO:0046872">
    <property type="term" value="F:metal ion binding"/>
    <property type="evidence" value="ECO:0007669"/>
    <property type="project" value="UniProtKB-KW"/>
</dbReference>
<evidence type="ECO:0000256" key="8">
    <source>
        <dbReference type="ARBA" id="ARBA00023014"/>
    </source>
</evidence>
<feature type="compositionally biased region" description="Low complexity" evidence="12">
    <location>
        <begin position="201"/>
        <end position="253"/>
    </location>
</feature>
<dbReference type="PANTHER" id="PTHR10849:SF24">
    <property type="entry name" value="NADH-QUINONE OXIDOREDUCTASE SUBUNIT I 2"/>
    <property type="match status" value="1"/>
</dbReference>
<evidence type="ECO:0000256" key="5">
    <source>
        <dbReference type="ARBA" id="ARBA00022737"/>
    </source>
</evidence>
<keyword evidence="6" id="KW-1278">Translocase</keyword>
<dbReference type="GO" id="GO:0048038">
    <property type="term" value="F:quinone binding"/>
    <property type="evidence" value="ECO:0007669"/>
    <property type="project" value="UniProtKB-KW"/>
</dbReference>
<protein>
    <submittedName>
        <fullName evidence="14">Formate hydrogenlyase subunit 6/NADH:ubiquinone oxidoreductase subunit I</fullName>
    </submittedName>
</protein>
<dbReference type="GO" id="GO:0016829">
    <property type="term" value="F:lyase activity"/>
    <property type="evidence" value="ECO:0007669"/>
    <property type="project" value="UniProtKB-KW"/>
</dbReference>
<keyword evidence="9" id="KW-0520">NAD</keyword>
<dbReference type="InterPro" id="IPR017896">
    <property type="entry name" value="4Fe4S_Fe-S-bd"/>
</dbReference>
<keyword evidence="3" id="KW-0874">Quinone</keyword>
<feature type="compositionally biased region" description="Low complexity" evidence="12">
    <location>
        <begin position="429"/>
        <end position="447"/>
    </location>
</feature>
<dbReference type="GO" id="GO:0016651">
    <property type="term" value="F:oxidoreductase activity, acting on NAD(P)H"/>
    <property type="evidence" value="ECO:0007669"/>
    <property type="project" value="InterPro"/>
</dbReference>
<dbReference type="GO" id="GO:0051539">
    <property type="term" value="F:4 iron, 4 sulfur cluster binding"/>
    <property type="evidence" value="ECO:0007669"/>
    <property type="project" value="UniProtKB-KW"/>
</dbReference>
<evidence type="ECO:0000256" key="2">
    <source>
        <dbReference type="ARBA" id="ARBA00022485"/>
    </source>
</evidence>
<evidence type="ECO:0000256" key="3">
    <source>
        <dbReference type="ARBA" id="ARBA00022719"/>
    </source>
</evidence>
<keyword evidence="7" id="KW-0408">Iron</keyword>
<name>A0A7X0C314_9ACTN</name>
<evidence type="ECO:0000256" key="11">
    <source>
        <dbReference type="ARBA" id="ARBA00023136"/>
    </source>
</evidence>
<evidence type="ECO:0000259" key="13">
    <source>
        <dbReference type="PROSITE" id="PS51379"/>
    </source>
</evidence>
<evidence type="ECO:0000256" key="6">
    <source>
        <dbReference type="ARBA" id="ARBA00022967"/>
    </source>
</evidence>
<evidence type="ECO:0000256" key="1">
    <source>
        <dbReference type="ARBA" id="ARBA00022475"/>
    </source>
</evidence>
<keyword evidence="15" id="KW-1185">Reference proteome</keyword>
<keyword evidence="11" id="KW-0472">Membrane</keyword>
<sequence length="507" mass="52164">MLRKSVTQQYPEVKPDLPPRSRGVIALVEENCTSCMLCARECPDWCIYIDSHKETLPAPEGGRPRQRNVLDRFAIDFALCMYCGICIEVCPFDALFWSPEFEYAEGDIRDLLHEKDRLTAWSATVPPPPAHDPGAEPPKELAAAPRRPARPDTGEPAARTSSTGTSPDRPSGTTAERPRPAASTTTAGEPSSPGATEARRPAGPAGDRPPAGEQQPPGTTPQPTSGDAASGPSSASDASVSGAPAAPGDLGDSGDSGAGGRTSPRPGAQDQGRAPGARAPREGRMANVRGIRPPGALPTPPSANEATTPSKRLSEGEPTTEDAGRSAEAAGGSEPDRPAGDPAIPDSGDPAKKHPISETGDAGRRLIPETGESAGTSVVSDRAPAGRTSTSTETGETSSSGEPARGAGESSAGHRASTGEAPSDEPIEAAEPAEAAPGSPAADEGSSTGRASSEEFSTAQGEPRPAPDPEGQTAAPSPRRRRMPDPRSIRPPGRLTPDETRESEEES</sequence>
<evidence type="ECO:0000256" key="12">
    <source>
        <dbReference type="SAM" id="MobiDB-lite"/>
    </source>
</evidence>
<evidence type="ECO:0000313" key="14">
    <source>
        <dbReference type="EMBL" id="MBB6346756.1"/>
    </source>
</evidence>